<evidence type="ECO:0000313" key="2">
    <source>
        <dbReference type="Proteomes" id="UP000232638"/>
    </source>
</evidence>
<reference evidence="1 2" key="1">
    <citation type="submission" date="2017-03" db="EMBL/GenBank/DDBJ databases">
        <title>Complete genome sequence of Candidatus 'Thiodictyon syntrophicum' sp. nov. strain Cad16T, a photolithoautotroph purple sulfur bacterium isolated from an alpine meromictic lake.</title>
        <authorList>
            <person name="Luedin S.M."/>
            <person name="Pothier J.F."/>
            <person name="Danza F."/>
            <person name="Storelli N."/>
            <person name="Wittwer M."/>
            <person name="Tonolla M."/>
        </authorList>
    </citation>
    <scope>NUCLEOTIDE SEQUENCE [LARGE SCALE GENOMIC DNA]</scope>
    <source>
        <strain evidence="1 2">Cad16T</strain>
    </source>
</reference>
<dbReference type="KEGG" id="tsy:THSYN_18305"/>
<name>A0A2K8UAX8_9GAMM</name>
<dbReference type="EMBL" id="CP020370">
    <property type="protein sequence ID" value="AUB82697.1"/>
    <property type="molecule type" value="Genomic_DNA"/>
</dbReference>
<organism evidence="1 2">
    <name type="scientific">Candidatus Thiodictyon syntrophicum</name>
    <dbReference type="NCBI Taxonomy" id="1166950"/>
    <lineage>
        <taxon>Bacteria</taxon>
        <taxon>Pseudomonadati</taxon>
        <taxon>Pseudomonadota</taxon>
        <taxon>Gammaproteobacteria</taxon>
        <taxon>Chromatiales</taxon>
        <taxon>Chromatiaceae</taxon>
        <taxon>Thiodictyon</taxon>
    </lineage>
</organism>
<gene>
    <name evidence="1" type="ORF">THSYN_18305</name>
</gene>
<proteinExistence type="predicted"/>
<sequence>MQCPNLIGGPAVDVRNHFKHLGQGWMNERPDDVILRVRYFSATQIGSAQRAWARVVPRVLSGDLRSLVIAGGSFKGLVCDGMP</sequence>
<evidence type="ECO:0000313" key="1">
    <source>
        <dbReference type="EMBL" id="AUB82697.1"/>
    </source>
</evidence>
<accession>A0A2K8UAX8</accession>
<dbReference type="AlphaFoldDB" id="A0A2K8UAX8"/>
<dbReference type="Proteomes" id="UP000232638">
    <property type="component" value="Chromosome"/>
</dbReference>
<protein>
    <submittedName>
        <fullName evidence="1">Uncharacterized protein</fullName>
    </submittedName>
</protein>
<keyword evidence="2" id="KW-1185">Reference proteome</keyword>